<organism evidence="1 2">
    <name type="scientific">Cohnella abietis</name>
    <dbReference type="NCBI Taxonomy" id="2507935"/>
    <lineage>
        <taxon>Bacteria</taxon>
        <taxon>Bacillati</taxon>
        <taxon>Bacillota</taxon>
        <taxon>Bacilli</taxon>
        <taxon>Bacillales</taxon>
        <taxon>Paenibacillaceae</taxon>
        <taxon>Cohnella</taxon>
    </lineage>
</organism>
<keyword evidence="2" id="KW-1185">Reference proteome</keyword>
<reference evidence="1 2" key="1">
    <citation type="submission" date="2019-01" db="EMBL/GenBank/DDBJ databases">
        <title>Complete genome sequence of Cohnella hallensis HS21 isolated from Korean fir (Abies koreana) rhizospheric soil.</title>
        <authorList>
            <person name="Jiang L."/>
            <person name="Kang S.W."/>
            <person name="Kim S."/>
            <person name="Jung J."/>
            <person name="Kim C.Y."/>
            <person name="Kim D.H."/>
            <person name="Kim S.W."/>
            <person name="Lee J."/>
        </authorList>
    </citation>
    <scope>NUCLEOTIDE SEQUENCE [LARGE SCALE GENOMIC DNA]</scope>
    <source>
        <strain evidence="1 2">HS21</strain>
    </source>
</reference>
<proteinExistence type="predicted"/>
<dbReference type="AlphaFoldDB" id="A0A3T1D2V9"/>
<evidence type="ECO:0000313" key="2">
    <source>
        <dbReference type="Proteomes" id="UP000289856"/>
    </source>
</evidence>
<protein>
    <submittedName>
        <fullName evidence="1">Uncharacterized protein</fullName>
    </submittedName>
</protein>
<dbReference type="KEGG" id="cohn:KCTCHS21_18410"/>
<dbReference type="EMBL" id="AP019400">
    <property type="protein sequence ID" value="BBI32442.1"/>
    <property type="molecule type" value="Genomic_DNA"/>
</dbReference>
<gene>
    <name evidence="1" type="ORF">KCTCHS21_18410</name>
</gene>
<evidence type="ECO:0000313" key="1">
    <source>
        <dbReference type="EMBL" id="BBI32442.1"/>
    </source>
</evidence>
<dbReference type="Proteomes" id="UP000289856">
    <property type="component" value="Chromosome"/>
</dbReference>
<name>A0A3T1D2V9_9BACL</name>
<sequence>MVNVREAQFRRRLDRGGQYFAEVEVFTDHHRDPQLLAYFRNGSKGSYSLVRLIANNADYEIDWFDNNLHSAFEDLTKPVSSSSDHMEADERNQFAAQILDFPGVSEALERNL</sequence>
<accession>A0A3T1D2V9</accession>
<dbReference type="RefSeq" id="WP_130606974.1">
    <property type="nucleotide sequence ID" value="NZ_AP019400.1"/>
</dbReference>
<dbReference type="OrthoDB" id="2665147at2"/>